<name>A0A8I3A6J6_9AGAM</name>
<feature type="region of interest" description="Disordered" evidence="1">
    <location>
        <begin position="127"/>
        <end position="180"/>
    </location>
</feature>
<feature type="compositionally biased region" description="Polar residues" evidence="1">
    <location>
        <begin position="161"/>
        <end position="180"/>
    </location>
</feature>
<dbReference type="EMBL" id="JAGFBS010000030">
    <property type="protein sequence ID" value="KAG6372078.1"/>
    <property type="molecule type" value="Genomic_DNA"/>
</dbReference>
<proteinExistence type="predicted"/>
<evidence type="ECO:0000256" key="1">
    <source>
        <dbReference type="SAM" id="MobiDB-lite"/>
    </source>
</evidence>
<accession>A0A8I3A6J6</accession>
<dbReference type="OrthoDB" id="2757916at2759"/>
<organism evidence="2 3">
    <name type="scientific">Boletus reticuloceps</name>
    <dbReference type="NCBI Taxonomy" id="495285"/>
    <lineage>
        <taxon>Eukaryota</taxon>
        <taxon>Fungi</taxon>
        <taxon>Dikarya</taxon>
        <taxon>Basidiomycota</taxon>
        <taxon>Agaricomycotina</taxon>
        <taxon>Agaricomycetes</taxon>
        <taxon>Agaricomycetidae</taxon>
        <taxon>Boletales</taxon>
        <taxon>Boletineae</taxon>
        <taxon>Boletaceae</taxon>
        <taxon>Boletoideae</taxon>
        <taxon>Boletus</taxon>
    </lineage>
</organism>
<reference evidence="2" key="1">
    <citation type="submission" date="2021-03" db="EMBL/GenBank/DDBJ databases">
        <title>Evolutionary innovations through gain and loss of genes in the ectomycorrhizal Boletales.</title>
        <authorList>
            <person name="Wu G."/>
            <person name="Miyauchi S."/>
            <person name="Morin E."/>
            <person name="Yang Z.-L."/>
            <person name="Xu J."/>
            <person name="Martin F.M."/>
        </authorList>
    </citation>
    <scope>NUCLEOTIDE SEQUENCE</scope>
    <source>
        <strain evidence="2">BR01</strain>
    </source>
</reference>
<dbReference type="AlphaFoldDB" id="A0A8I3A6J6"/>
<evidence type="ECO:0000313" key="2">
    <source>
        <dbReference type="EMBL" id="KAG6372078.1"/>
    </source>
</evidence>
<dbReference type="Proteomes" id="UP000683000">
    <property type="component" value="Unassembled WGS sequence"/>
</dbReference>
<keyword evidence="3" id="KW-1185">Reference proteome</keyword>
<evidence type="ECO:0000313" key="3">
    <source>
        <dbReference type="Proteomes" id="UP000683000"/>
    </source>
</evidence>
<gene>
    <name evidence="2" type="ORF">JVT61DRAFT_8787</name>
</gene>
<comment type="caution">
    <text evidence="2">The sequence shown here is derived from an EMBL/GenBank/DDBJ whole genome shotgun (WGS) entry which is preliminary data.</text>
</comment>
<sequence length="222" mass="25036">MQFQLTTDRGKLRMERLRQLELEQLQWEQEALVMPEVRPAPFISADSRNHQQDLNRALFLSFESVKTEFSDLDGLSWSRYPVPLVINPWAVEEPTPKLTCTEIDEFPTPPDSCDLHTPVHSPTFPAFPHHSQCRPPPKPLPYASSSRSADLTPDTIRVSRLAQSSRSPLQPANQFFSPQCNASHKDPLTYGLGSPYALSRSHPPANLALACHSPRRSPYGRS</sequence>
<protein>
    <submittedName>
        <fullName evidence="2">Uncharacterized protein</fullName>
    </submittedName>
</protein>